<protein>
    <submittedName>
        <fullName evidence="1">K02A2.6-like</fullName>
    </submittedName>
</protein>
<dbReference type="InterPro" id="IPR036397">
    <property type="entry name" value="RNaseH_sf"/>
</dbReference>
<dbReference type="InterPro" id="IPR012337">
    <property type="entry name" value="RNaseH-like_sf"/>
</dbReference>
<organism evidence="1 2">
    <name type="scientific">Cordylochernes scorpioides</name>
    <dbReference type="NCBI Taxonomy" id="51811"/>
    <lineage>
        <taxon>Eukaryota</taxon>
        <taxon>Metazoa</taxon>
        <taxon>Ecdysozoa</taxon>
        <taxon>Arthropoda</taxon>
        <taxon>Chelicerata</taxon>
        <taxon>Arachnida</taxon>
        <taxon>Pseudoscorpiones</taxon>
        <taxon>Cheliferoidea</taxon>
        <taxon>Chernetidae</taxon>
        <taxon>Cordylochernes</taxon>
    </lineage>
</organism>
<gene>
    <name evidence="1" type="ORF">LAZ67_X003219</name>
</gene>
<dbReference type="Proteomes" id="UP001235939">
    <property type="component" value="Chromosome X"/>
</dbReference>
<proteinExistence type="predicted"/>
<evidence type="ECO:0000313" key="2">
    <source>
        <dbReference type="Proteomes" id="UP001235939"/>
    </source>
</evidence>
<accession>A0ABY6LU99</accession>
<evidence type="ECO:0000313" key="1">
    <source>
        <dbReference type="EMBL" id="UYV84723.1"/>
    </source>
</evidence>
<dbReference type="SUPFAM" id="SSF53098">
    <property type="entry name" value="Ribonuclease H-like"/>
    <property type="match status" value="1"/>
</dbReference>
<keyword evidence="2" id="KW-1185">Reference proteome</keyword>
<dbReference type="Gene3D" id="3.30.420.10">
    <property type="entry name" value="Ribonuclease H-like superfamily/Ribonuclease H"/>
    <property type="match status" value="1"/>
</dbReference>
<sequence length="92" mass="10515">MADILSESDCLKCAVVPIQDQEASTVSEALLQDWVCIFSVPRIQHSDQGRYFESNIFQELCRRLGIEKQDLHLCILNLIEWVNVLTGLLHNT</sequence>
<dbReference type="EMBL" id="CP092886">
    <property type="protein sequence ID" value="UYV84723.1"/>
    <property type="molecule type" value="Genomic_DNA"/>
</dbReference>
<reference evidence="1 2" key="1">
    <citation type="submission" date="2022-03" db="EMBL/GenBank/DDBJ databases">
        <title>A chromosomal length assembly of Cordylochernes scorpioides.</title>
        <authorList>
            <person name="Zeh D."/>
            <person name="Zeh J."/>
        </authorList>
    </citation>
    <scope>NUCLEOTIDE SEQUENCE [LARGE SCALE GENOMIC DNA]</scope>
    <source>
        <strain evidence="1">IN4F17</strain>
        <tissue evidence="1">Whole Body</tissue>
    </source>
</reference>
<name>A0ABY6LU99_9ARAC</name>